<dbReference type="PANTHER" id="PTHR33048:SF147">
    <property type="entry name" value="INTEGRAL MEMBRANE PROTEIN"/>
    <property type="match status" value="1"/>
</dbReference>
<evidence type="ECO:0000313" key="10">
    <source>
        <dbReference type="Proteomes" id="UP000190744"/>
    </source>
</evidence>
<feature type="transmembrane region" description="Helical" evidence="7">
    <location>
        <begin position="134"/>
        <end position="156"/>
    </location>
</feature>
<keyword evidence="4 7" id="KW-0472">Membrane</keyword>
<feature type="transmembrane region" description="Helical" evidence="7">
    <location>
        <begin position="259"/>
        <end position="281"/>
    </location>
</feature>
<feature type="transmembrane region" description="Helical" evidence="7">
    <location>
        <begin position="188"/>
        <end position="205"/>
    </location>
</feature>
<feature type="transmembrane region" description="Helical" evidence="7">
    <location>
        <begin position="100"/>
        <end position="122"/>
    </location>
</feature>
<evidence type="ECO:0000256" key="3">
    <source>
        <dbReference type="ARBA" id="ARBA00022989"/>
    </source>
</evidence>
<protein>
    <recommendedName>
        <fullName evidence="8">Rhodopsin domain-containing protein</fullName>
    </recommendedName>
</protein>
<organism evidence="9 10">
    <name type="scientific">Penicillium brasilianum</name>
    <dbReference type="NCBI Taxonomy" id="104259"/>
    <lineage>
        <taxon>Eukaryota</taxon>
        <taxon>Fungi</taxon>
        <taxon>Dikarya</taxon>
        <taxon>Ascomycota</taxon>
        <taxon>Pezizomycotina</taxon>
        <taxon>Eurotiomycetes</taxon>
        <taxon>Eurotiomycetidae</taxon>
        <taxon>Eurotiales</taxon>
        <taxon>Aspergillaceae</taxon>
        <taxon>Penicillium</taxon>
    </lineage>
</organism>
<comment type="similarity">
    <text evidence="5">Belongs to the SAT4 family.</text>
</comment>
<proteinExistence type="inferred from homology"/>
<dbReference type="Pfam" id="PF20684">
    <property type="entry name" value="Fung_rhodopsin"/>
    <property type="match status" value="1"/>
</dbReference>
<feature type="transmembrane region" description="Helical" evidence="7">
    <location>
        <begin position="31"/>
        <end position="50"/>
    </location>
</feature>
<evidence type="ECO:0000256" key="5">
    <source>
        <dbReference type="ARBA" id="ARBA00038359"/>
    </source>
</evidence>
<evidence type="ECO:0000256" key="1">
    <source>
        <dbReference type="ARBA" id="ARBA00004141"/>
    </source>
</evidence>
<reference evidence="10" key="1">
    <citation type="submission" date="2015-09" db="EMBL/GenBank/DDBJ databases">
        <authorList>
            <person name="Fill T.P."/>
            <person name="Baretta J.F."/>
            <person name="de Almeida L.G."/>
            <person name="Rocha M."/>
            <person name="de Souza D.H."/>
            <person name="Malavazi I."/>
            <person name="Cerdeira L.T."/>
            <person name="Hong H."/>
            <person name="Samborskyy M."/>
            <person name="de Vasconcelos A.T."/>
            <person name="Leadlay P."/>
            <person name="Rodrigues-Filho E."/>
        </authorList>
    </citation>
    <scope>NUCLEOTIDE SEQUENCE [LARGE SCALE GENOMIC DNA]</scope>
    <source>
        <strain evidence="10">LaBioMMi 136</strain>
    </source>
</reference>
<name>A0A1S9RAH1_PENBI</name>
<evidence type="ECO:0000256" key="7">
    <source>
        <dbReference type="SAM" id="Phobius"/>
    </source>
</evidence>
<feature type="domain" description="Rhodopsin" evidence="8">
    <location>
        <begin position="46"/>
        <end position="282"/>
    </location>
</feature>
<feature type="transmembrane region" description="Helical" evidence="7">
    <location>
        <begin position="62"/>
        <end position="84"/>
    </location>
</feature>
<evidence type="ECO:0000256" key="6">
    <source>
        <dbReference type="SAM" id="MobiDB-lite"/>
    </source>
</evidence>
<evidence type="ECO:0000259" key="8">
    <source>
        <dbReference type="Pfam" id="PF20684"/>
    </source>
</evidence>
<feature type="transmembrane region" description="Helical" evidence="7">
    <location>
        <begin position="217"/>
        <end position="239"/>
    </location>
</feature>
<dbReference type="PANTHER" id="PTHR33048">
    <property type="entry name" value="PTH11-LIKE INTEGRAL MEMBRANE PROTEIN (AFU_ORTHOLOGUE AFUA_5G11245)"/>
    <property type="match status" value="1"/>
</dbReference>
<dbReference type="EMBL" id="LJBN01000216">
    <property type="protein sequence ID" value="OOQ82534.1"/>
    <property type="molecule type" value="Genomic_DNA"/>
</dbReference>
<evidence type="ECO:0000256" key="4">
    <source>
        <dbReference type="ARBA" id="ARBA00023136"/>
    </source>
</evidence>
<dbReference type="Proteomes" id="UP000190744">
    <property type="component" value="Unassembled WGS sequence"/>
</dbReference>
<dbReference type="AlphaFoldDB" id="A0A1S9RAH1"/>
<keyword evidence="2 7" id="KW-0812">Transmembrane</keyword>
<evidence type="ECO:0000313" key="9">
    <source>
        <dbReference type="EMBL" id="OOQ82534.1"/>
    </source>
</evidence>
<sequence length="370" mass="42201">MPIPSLIISRDNSSSDVTMLTYVDPTKEVNAGLWCLFGGASVFLGLRIWVKFTRLHGLWYDDYVLVASWLVLLVNNILICWEYANGYVSQTGEWDKRMHIVINITSCGTLIGQAWSKTAFGVTLLRISNKWQSYVLWFCIATMNIFMILKCVLQWAKVCDSGGDYQASYRLNFCIYKNFRNSVKEGGQVYNVIMDFVFALFPWLIAWKLNMRRNEKIALSATLSLGAIIAVLTAVRTAWKNESNSHDARYYWNNGMSNIWYSSEVAGTILVQCIPILRPFLREIHTSRFLTSREQEYPESGRHSIFRSTGYSCEISGRRHSYGSSRNVLVGDKGHEFMELQSVQEGSELEAGKGRGSSRNQADQTFIKEP</sequence>
<gene>
    <name evidence="9" type="ORF">PEBR_40045</name>
</gene>
<dbReference type="InterPro" id="IPR052337">
    <property type="entry name" value="SAT4-like"/>
</dbReference>
<evidence type="ECO:0000256" key="2">
    <source>
        <dbReference type="ARBA" id="ARBA00022692"/>
    </source>
</evidence>
<comment type="subcellular location">
    <subcellularLocation>
        <location evidence="1">Membrane</location>
        <topology evidence="1">Multi-pass membrane protein</topology>
    </subcellularLocation>
</comment>
<comment type="caution">
    <text evidence="9">The sequence shown here is derived from an EMBL/GenBank/DDBJ whole genome shotgun (WGS) entry which is preliminary data.</text>
</comment>
<keyword evidence="3 7" id="KW-1133">Transmembrane helix</keyword>
<dbReference type="GO" id="GO:0016020">
    <property type="term" value="C:membrane"/>
    <property type="evidence" value="ECO:0007669"/>
    <property type="project" value="UniProtKB-SubCell"/>
</dbReference>
<feature type="region of interest" description="Disordered" evidence="6">
    <location>
        <begin position="341"/>
        <end position="370"/>
    </location>
</feature>
<accession>A0A1S9RAH1</accession>
<dbReference type="InterPro" id="IPR049326">
    <property type="entry name" value="Rhodopsin_dom_fungi"/>
</dbReference>